<dbReference type="KEGG" id="tps:THAPSDRAFT_25814"/>
<dbReference type="PaxDb" id="35128-Thaps25814"/>
<dbReference type="InParanoid" id="B8CG49"/>
<dbReference type="HOGENOM" id="CLU_472159_0_0_1"/>
<protein>
    <submittedName>
        <fullName evidence="2">Uncharacterized protein</fullName>
    </submittedName>
</protein>
<keyword evidence="3" id="KW-1185">Reference proteome</keyword>
<dbReference type="RefSeq" id="XP_002295122.1">
    <property type="nucleotide sequence ID" value="XM_002295086.1"/>
</dbReference>
<proteinExistence type="predicted"/>
<reference evidence="2 3" key="1">
    <citation type="journal article" date="2004" name="Science">
        <title>The genome of the diatom Thalassiosira pseudonana: ecology, evolution, and metabolism.</title>
        <authorList>
            <person name="Armbrust E.V."/>
            <person name="Berges J.A."/>
            <person name="Bowler C."/>
            <person name="Green B.R."/>
            <person name="Martinez D."/>
            <person name="Putnam N.H."/>
            <person name="Zhou S."/>
            <person name="Allen A.E."/>
            <person name="Apt K.E."/>
            <person name="Bechner M."/>
            <person name="Brzezinski M.A."/>
            <person name="Chaal B.K."/>
            <person name="Chiovitti A."/>
            <person name="Davis A.K."/>
            <person name="Demarest M.S."/>
            <person name="Detter J.C."/>
            <person name="Glavina T."/>
            <person name="Goodstein D."/>
            <person name="Hadi M.Z."/>
            <person name="Hellsten U."/>
            <person name="Hildebrand M."/>
            <person name="Jenkins B.D."/>
            <person name="Jurka J."/>
            <person name="Kapitonov V.V."/>
            <person name="Kroger N."/>
            <person name="Lau W.W."/>
            <person name="Lane T.W."/>
            <person name="Larimer F.W."/>
            <person name="Lippmeier J.C."/>
            <person name="Lucas S."/>
            <person name="Medina M."/>
            <person name="Montsant A."/>
            <person name="Obornik M."/>
            <person name="Parker M.S."/>
            <person name="Palenik B."/>
            <person name="Pazour G.J."/>
            <person name="Richardson P.M."/>
            <person name="Rynearson T.A."/>
            <person name="Saito M.A."/>
            <person name="Schwartz D.C."/>
            <person name="Thamatrakoln K."/>
            <person name="Valentin K."/>
            <person name="Vardi A."/>
            <person name="Wilkerson F.P."/>
            <person name="Rokhsar D.S."/>
        </authorList>
    </citation>
    <scope>NUCLEOTIDE SEQUENCE [LARGE SCALE GENOMIC DNA]</scope>
    <source>
        <strain evidence="2 3">CCMP1335</strain>
    </source>
</reference>
<dbReference type="EMBL" id="CM000654">
    <property type="protein sequence ID" value="EED87426.1"/>
    <property type="molecule type" value="Genomic_DNA"/>
</dbReference>
<evidence type="ECO:0000313" key="3">
    <source>
        <dbReference type="Proteomes" id="UP000001449"/>
    </source>
</evidence>
<accession>B8CG49</accession>
<name>B8CG49_THAPS</name>
<dbReference type="AlphaFoldDB" id="B8CG49"/>
<dbReference type="GeneID" id="7442705"/>
<reference evidence="2 3" key="2">
    <citation type="journal article" date="2008" name="Nature">
        <title>The Phaeodactylum genome reveals the evolutionary history of diatom genomes.</title>
        <authorList>
            <person name="Bowler C."/>
            <person name="Allen A.E."/>
            <person name="Badger J.H."/>
            <person name="Grimwood J."/>
            <person name="Jabbari K."/>
            <person name="Kuo A."/>
            <person name="Maheswari U."/>
            <person name="Martens C."/>
            <person name="Maumus F."/>
            <person name="Otillar R.P."/>
            <person name="Rayko E."/>
            <person name="Salamov A."/>
            <person name="Vandepoele K."/>
            <person name="Beszteri B."/>
            <person name="Gruber A."/>
            <person name="Heijde M."/>
            <person name="Katinka M."/>
            <person name="Mock T."/>
            <person name="Valentin K."/>
            <person name="Verret F."/>
            <person name="Berges J.A."/>
            <person name="Brownlee C."/>
            <person name="Cadoret J.P."/>
            <person name="Chiovitti A."/>
            <person name="Choi C.J."/>
            <person name="Coesel S."/>
            <person name="De Martino A."/>
            <person name="Detter J.C."/>
            <person name="Durkin C."/>
            <person name="Falciatore A."/>
            <person name="Fournet J."/>
            <person name="Haruta M."/>
            <person name="Huysman M.J."/>
            <person name="Jenkins B.D."/>
            <person name="Jiroutova K."/>
            <person name="Jorgensen R.E."/>
            <person name="Joubert Y."/>
            <person name="Kaplan A."/>
            <person name="Kroger N."/>
            <person name="Kroth P.G."/>
            <person name="La Roche J."/>
            <person name="Lindquist E."/>
            <person name="Lommer M."/>
            <person name="Martin-Jezequel V."/>
            <person name="Lopez P.J."/>
            <person name="Lucas S."/>
            <person name="Mangogna M."/>
            <person name="McGinnis K."/>
            <person name="Medlin L.K."/>
            <person name="Montsant A."/>
            <person name="Oudot-Le Secq M.P."/>
            <person name="Napoli C."/>
            <person name="Obornik M."/>
            <person name="Parker M.S."/>
            <person name="Petit J.L."/>
            <person name="Porcel B.M."/>
            <person name="Poulsen N."/>
            <person name="Robison M."/>
            <person name="Rychlewski L."/>
            <person name="Rynearson T.A."/>
            <person name="Schmutz J."/>
            <person name="Shapiro H."/>
            <person name="Siaut M."/>
            <person name="Stanley M."/>
            <person name="Sussman M.R."/>
            <person name="Taylor A.R."/>
            <person name="Vardi A."/>
            <person name="von Dassow P."/>
            <person name="Vyverman W."/>
            <person name="Willis A."/>
            <person name="Wyrwicz L.S."/>
            <person name="Rokhsar D.S."/>
            <person name="Weissenbach J."/>
            <person name="Armbrust E.V."/>
            <person name="Green B.R."/>
            <person name="Van de Peer Y."/>
            <person name="Grigoriev I.V."/>
        </authorList>
    </citation>
    <scope>NUCLEOTIDE SEQUENCE [LARGE SCALE GENOMIC DNA]</scope>
    <source>
        <strain evidence="2 3">CCMP1335</strain>
    </source>
</reference>
<evidence type="ECO:0000313" key="2">
    <source>
        <dbReference type="EMBL" id="EED87426.1"/>
    </source>
</evidence>
<organism evidence="2 3">
    <name type="scientific">Thalassiosira pseudonana</name>
    <name type="common">Marine diatom</name>
    <name type="synonym">Cyclotella nana</name>
    <dbReference type="NCBI Taxonomy" id="35128"/>
    <lineage>
        <taxon>Eukaryota</taxon>
        <taxon>Sar</taxon>
        <taxon>Stramenopiles</taxon>
        <taxon>Ochrophyta</taxon>
        <taxon>Bacillariophyta</taxon>
        <taxon>Coscinodiscophyceae</taxon>
        <taxon>Thalassiosirophycidae</taxon>
        <taxon>Thalassiosirales</taxon>
        <taxon>Thalassiosiraceae</taxon>
        <taxon>Thalassiosira</taxon>
    </lineage>
</organism>
<sequence>MYPNLHHHIASSNTNPRLNTIVMPKFQYIEEFLPLASRYPILAPLFTKSSDITSSLATIKAAKASFAKRTADGASSSSSSVGLDIDHDEYDPSSVLCLVVGEGSEPRTAVVAAIKYGWCTVAIDDKLDEKWETRDTLPTTCNYVGFRGGMDRFLVEGRDHIESSLCDLSDVQHLVIICMDQNNNNFDHLRSLRGRLGIADLRAIYNRSPATVVSLSSQQIISRCPLKLTPRISSIDEGILSPYRQVQVWSFLRCSPSIGSMHSSMSTSSSLYKLNASDGRRINSKSTISLSSHMSNLKTGHSSSKVDQLQRQQALALASKKQLLASKAASVPKQEFDLEYKPKSKVKRRSISASNGLLKILPRVHPKCRQTTPLTEARRDEKDTPVDTNAESIVQLDLHLSSKNPSALTFATDSTSNSSDDDDLTSNTSSNKSRHHQYKEGDFVEVNIGDVYQVGVIDKQPLKGANLYNVTLLTDTPAWKEMQGTSIIYQNSGNKMPEVSGRHIRRFIPAPLGEILHVCVNGTVRKCRVHGYSFDNENDMSPQNMKYSVKFASQDGQGWTNEKYRVPVQRAYRQLYSL</sequence>
<dbReference type="Proteomes" id="UP000001449">
    <property type="component" value="Chromosome 23"/>
</dbReference>
<evidence type="ECO:0000256" key="1">
    <source>
        <dbReference type="SAM" id="MobiDB-lite"/>
    </source>
</evidence>
<gene>
    <name evidence="2" type="ORF">THAPSDRAFT_25814</name>
</gene>
<feature type="compositionally biased region" description="Basic and acidic residues" evidence="1">
    <location>
        <begin position="376"/>
        <end position="385"/>
    </location>
</feature>
<feature type="region of interest" description="Disordered" evidence="1">
    <location>
        <begin position="362"/>
        <end position="387"/>
    </location>
</feature>
<feature type="region of interest" description="Disordered" evidence="1">
    <location>
        <begin position="409"/>
        <end position="438"/>
    </location>
</feature>